<protein>
    <recommendedName>
        <fullName evidence="9">Tripartite ATP-independent periplasmic transporters DctQ component domain-containing protein</fullName>
    </recommendedName>
</protein>
<feature type="transmembrane region" description="Helical" evidence="8">
    <location>
        <begin position="55"/>
        <end position="71"/>
    </location>
</feature>
<evidence type="ECO:0000256" key="1">
    <source>
        <dbReference type="ARBA" id="ARBA00004429"/>
    </source>
</evidence>
<evidence type="ECO:0000256" key="6">
    <source>
        <dbReference type="ARBA" id="ARBA00022989"/>
    </source>
</evidence>
<dbReference type="GO" id="GO:0005886">
    <property type="term" value="C:plasma membrane"/>
    <property type="evidence" value="ECO:0007669"/>
    <property type="project" value="UniProtKB-SubCell"/>
</dbReference>
<dbReference type="Pfam" id="PF04290">
    <property type="entry name" value="DctQ"/>
    <property type="match status" value="1"/>
</dbReference>
<dbReference type="PANTHER" id="PTHR35011:SF4">
    <property type="entry name" value="SLL1102 PROTEIN"/>
    <property type="match status" value="1"/>
</dbReference>
<keyword evidence="6 8" id="KW-1133">Transmembrane helix</keyword>
<evidence type="ECO:0000256" key="7">
    <source>
        <dbReference type="ARBA" id="ARBA00023136"/>
    </source>
</evidence>
<organism evidence="10">
    <name type="scientific">marine metagenome</name>
    <dbReference type="NCBI Taxonomy" id="408172"/>
    <lineage>
        <taxon>unclassified sequences</taxon>
        <taxon>metagenomes</taxon>
        <taxon>ecological metagenomes</taxon>
    </lineage>
</organism>
<feature type="domain" description="Tripartite ATP-independent periplasmic transporters DctQ component" evidence="9">
    <location>
        <begin position="29"/>
        <end position="88"/>
    </location>
</feature>
<sequence>MKTLLTIATRIDQINDLLGRWISSLTLLMVLVTVVIVVLRYGFSIGFIWMQESVRFMHGFVFLLCAAYTLLHNGHVRVDIFYAKMSERG</sequence>
<evidence type="ECO:0000256" key="2">
    <source>
        <dbReference type="ARBA" id="ARBA00022448"/>
    </source>
</evidence>
<dbReference type="PANTHER" id="PTHR35011">
    <property type="entry name" value="2,3-DIKETO-L-GULONATE TRAP TRANSPORTER SMALL PERMEASE PROTEIN YIAM"/>
    <property type="match status" value="1"/>
</dbReference>
<keyword evidence="5 8" id="KW-0812">Transmembrane</keyword>
<dbReference type="AlphaFoldDB" id="A0A382V9V8"/>
<feature type="transmembrane region" description="Helical" evidence="8">
    <location>
        <begin position="21"/>
        <end position="43"/>
    </location>
</feature>
<evidence type="ECO:0000256" key="8">
    <source>
        <dbReference type="SAM" id="Phobius"/>
    </source>
</evidence>
<dbReference type="EMBL" id="UINC01150318">
    <property type="protein sequence ID" value="SVD43292.1"/>
    <property type="molecule type" value="Genomic_DNA"/>
</dbReference>
<gene>
    <name evidence="10" type="ORF">METZ01_LOCUS396146</name>
</gene>
<dbReference type="InterPro" id="IPR055348">
    <property type="entry name" value="DctQ"/>
</dbReference>
<evidence type="ECO:0000256" key="5">
    <source>
        <dbReference type="ARBA" id="ARBA00022692"/>
    </source>
</evidence>
<name>A0A382V9V8_9ZZZZ</name>
<evidence type="ECO:0000256" key="3">
    <source>
        <dbReference type="ARBA" id="ARBA00022475"/>
    </source>
</evidence>
<accession>A0A382V9V8</accession>
<proteinExistence type="predicted"/>
<keyword evidence="7 8" id="KW-0472">Membrane</keyword>
<keyword evidence="3" id="KW-1003">Cell membrane</keyword>
<evidence type="ECO:0000313" key="10">
    <source>
        <dbReference type="EMBL" id="SVD43292.1"/>
    </source>
</evidence>
<keyword evidence="2" id="KW-0813">Transport</keyword>
<dbReference type="InterPro" id="IPR007387">
    <property type="entry name" value="TRAP_DctQ"/>
</dbReference>
<evidence type="ECO:0000256" key="4">
    <source>
        <dbReference type="ARBA" id="ARBA00022519"/>
    </source>
</evidence>
<keyword evidence="4" id="KW-0997">Cell inner membrane</keyword>
<feature type="non-terminal residue" evidence="10">
    <location>
        <position position="89"/>
    </location>
</feature>
<evidence type="ECO:0000259" key="9">
    <source>
        <dbReference type="Pfam" id="PF04290"/>
    </source>
</evidence>
<reference evidence="10" key="1">
    <citation type="submission" date="2018-05" db="EMBL/GenBank/DDBJ databases">
        <authorList>
            <person name="Lanie J.A."/>
            <person name="Ng W.-L."/>
            <person name="Kazmierczak K.M."/>
            <person name="Andrzejewski T.M."/>
            <person name="Davidsen T.M."/>
            <person name="Wayne K.J."/>
            <person name="Tettelin H."/>
            <person name="Glass J.I."/>
            <person name="Rusch D."/>
            <person name="Podicherti R."/>
            <person name="Tsui H.-C.T."/>
            <person name="Winkler M.E."/>
        </authorList>
    </citation>
    <scope>NUCLEOTIDE SEQUENCE</scope>
</reference>
<comment type="subcellular location">
    <subcellularLocation>
        <location evidence="1">Cell inner membrane</location>
        <topology evidence="1">Multi-pass membrane protein</topology>
    </subcellularLocation>
</comment>